<accession>A0A1I4GIQ8</accession>
<gene>
    <name evidence="2" type="ORF">SAMN05216438_10445</name>
</gene>
<organism evidence="2 3">
    <name type="scientific">Lactococcus garvieae</name>
    <dbReference type="NCBI Taxonomy" id="1363"/>
    <lineage>
        <taxon>Bacteria</taxon>
        <taxon>Bacillati</taxon>
        <taxon>Bacillota</taxon>
        <taxon>Bacilli</taxon>
        <taxon>Lactobacillales</taxon>
        <taxon>Streptococcaceae</taxon>
        <taxon>Lactococcus</taxon>
    </lineage>
</organism>
<feature type="transmembrane region" description="Helical" evidence="1">
    <location>
        <begin position="40"/>
        <end position="58"/>
    </location>
</feature>
<dbReference type="InterPro" id="IPR031612">
    <property type="entry name" value="Phage_holin_Dp1"/>
</dbReference>
<dbReference type="Proteomes" id="UP000181969">
    <property type="component" value="Unassembled WGS sequence"/>
</dbReference>
<name>A0A1I4GIQ8_9LACT</name>
<keyword evidence="1" id="KW-0472">Membrane</keyword>
<dbReference type="Pfam" id="PF16938">
    <property type="entry name" value="Phage_holin_Dp1"/>
    <property type="match status" value="1"/>
</dbReference>
<reference evidence="2 3" key="1">
    <citation type="submission" date="2016-10" db="EMBL/GenBank/DDBJ databases">
        <authorList>
            <person name="de Groot N.N."/>
        </authorList>
    </citation>
    <scope>NUCLEOTIDE SEQUENCE [LARGE SCALE GENOMIC DNA]</scope>
    <source>
        <strain evidence="2 3">M79</strain>
    </source>
</reference>
<keyword evidence="1" id="KW-0812">Transmembrane</keyword>
<evidence type="ECO:0000256" key="1">
    <source>
        <dbReference type="SAM" id="Phobius"/>
    </source>
</evidence>
<evidence type="ECO:0000313" key="3">
    <source>
        <dbReference type="Proteomes" id="UP000181969"/>
    </source>
</evidence>
<sequence length="73" mass="7938">MKFSNKTYDIVKWIVLTVLPALSALVGVLGKAYGWESTDLAVITLNAVTVFLGAITGYSSHQYGKQEGEEDND</sequence>
<protein>
    <submittedName>
        <fullName evidence="2">Putative phage holin Dp-1</fullName>
    </submittedName>
</protein>
<keyword evidence="1" id="KW-1133">Transmembrane helix</keyword>
<dbReference type="OrthoDB" id="1972048at2"/>
<dbReference type="EMBL" id="FOTJ01000004">
    <property type="protein sequence ID" value="SFL29403.1"/>
    <property type="molecule type" value="Genomic_DNA"/>
</dbReference>
<dbReference type="AlphaFoldDB" id="A0A1I4GIQ8"/>
<proteinExistence type="predicted"/>
<dbReference type="RefSeq" id="WP_074750924.1">
    <property type="nucleotide sequence ID" value="NZ_FOTJ01000004.1"/>
</dbReference>
<evidence type="ECO:0000313" key="2">
    <source>
        <dbReference type="EMBL" id="SFL29403.1"/>
    </source>
</evidence>